<protein>
    <submittedName>
        <fullName evidence="2">Uncharacterized protein</fullName>
    </submittedName>
</protein>
<dbReference type="Proteomes" id="UP000231451">
    <property type="component" value="Unassembled WGS sequence"/>
</dbReference>
<keyword evidence="3" id="KW-1185">Reference proteome</keyword>
<accession>A0A2M9HH84</accession>
<reference evidence="2 3" key="1">
    <citation type="submission" date="2017-10" db="EMBL/GenBank/DDBJ databases">
        <title>Draft genome sequences of strains TRE 1, TRE 9, TRE H and TRI 7, isolated from tamarins, belonging to four potential novel Bifidobacterium species.</title>
        <authorList>
            <person name="Mattarelli P."/>
            <person name="Modesto M."/>
            <person name="Puglisi E."/>
            <person name="Morelli L."/>
            <person name="Spezio C."/>
            <person name="Bonetti A."/>
            <person name="Sandri C."/>
        </authorList>
    </citation>
    <scope>NUCLEOTIDE SEQUENCE [LARGE SCALE GENOMIC DNA]</scope>
    <source>
        <strain evidence="3">TRI7</strain>
    </source>
</reference>
<gene>
    <name evidence="2" type="ORF">CSQ87_01330</name>
</gene>
<evidence type="ECO:0000313" key="3">
    <source>
        <dbReference type="Proteomes" id="UP000231451"/>
    </source>
</evidence>
<evidence type="ECO:0000256" key="1">
    <source>
        <dbReference type="SAM" id="MobiDB-lite"/>
    </source>
</evidence>
<sequence>MANGTVIRITADRHTATRHAKDRRPRTEYVRSPENEPLPPDRMRIAWIRRERRDERCRSDGADQTISTDQWI</sequence>
<evidence type="ECO:0000313" key="2">
    <source>
        <dbReference type="EMBL" id="PJM76188.1"/>
    </source>
</evidence>
<feature type="compositionally biased region" description="Basic and acidic residues" evidence="1">
    <location>
        <begin position="25"/>
        <end position="41"/>
    </location>
</feature>
<feature type="region of interest" description="Disordered" evidence="1">
    <location>
        <begin position="1"/>
        <end position="41"/>
    </location>
</feature>
<dbReference type="AlphaFoldDB" id="A0A2M9HH84"/>
<feature type="compositionally biased region" description="Polar residues" evidence="1">
    <location>
        <begin position="62"/>
        <end position="72"/>
    </location>
</feature>
<proteinExistence type="predicted"/>
<comment type="caution">
    <text evidence="2">The sequence shown here is derived from an EMBL/GenBank/DDBJ whole genome shotgun (WGS) entry which is preliminary data.</text>
</comment>
<dbReference type="EMBL" id="PEBK01000001">
    <property type="protein sequence ID" value="PJM76188.1"/>
    <property type="molecule type" value="Genomic_DNA"/>
</dbReference>
<feature type="region of interest" description="Disordered" evidence="1">
    <location>
        <begin position="53"/>
        <end position="72"/>
    </location>
</feature>
<name>A0A2M9HH84_9BIFI</name>
<organism evidence="2 3">
    <name type="scientific">Bifidobacterium simiarum</name>
    <dbReference type="NCBI Taxonomy" id="2045441"/>
    <lineage>
        <taxon>Bacteria</taxon>
        <taxon>Bacillati</taxon>
        <taxon>Actinomycetota</taxon>
        <taxon>Actinomycetes</taxon>
        <taxon>Bifidobacteriales</taxon>
        <taxon>Bifidobacteriaceae</taxon>
        <taxon>Bifidobacterium</taxon>
    </lineage>
</organism>